<evidence type="ECO:0000313" key="2">
    <source>
        <dbReference type="Proteomes" id="UP001207468"/>
    </source>
</evidence>
<comment type="caution">
    <text evidence="1">The sequence shown here is derived from an EMBL/GenBank/DDBJ whole genome shotgun (WGS) entry which is preliminary data.</text>
</comment>
<dbReference type="EMBL" id="JAGFNK010000199">
    <property type="protein sequence ID" value="KAI9459389.1"/>
    <property type="molecule type" value="Genomic_DNA"/>
</dbReference>
<gene>
    <name evidence="1" type="ORF">F5148DRAFT_276458</name>
</gene>
<protein>
    <submittedName>
        <fullName evidence="1">Uncharacterized protein</fullName>
    </submittedName>
</protein>
<organism evidence="1 2">
    <name type="scientific">Russula earlei</name>
    <dbReference type="NCBI Taxonomy" id="71964"/>
    <lineage>
        <taxon>Eukaryota</taxon>
        <taxon>Fungi</taxon>
        <taxon>Dikarya</taxon>
        <taxon>Basidiomycota</taxon>
        <taxon>Agaricomycotina</taxon>
        <taxon>Agaricomycetes</taxon>
        <taxon>Russulales</taxon>
        <taxon>Russulaceae</taxon>
        <taxon>Russula</taxon>
    </lineage>
</organism>
<sequence length="208" mass="22755">MPPRSTCRIGTCQLVATDYLLLSHDVFLMGRLLLSSCVSAPAPIQSPDGKMPLALLLPHALNELVANSPGGCRAPENVYASRLTGNQRSSLGYGAVQTERTAWCREKLWDKPGRHCPQQQQRQRQLLQSTVIRVCIGRSRCGSSRSSVHNQKSTSVWEGKGKVKETNERTRVLRVDQGLADLTGRRLIVFVHVARISPQCGQSKGGGG</sequence>
<evidence type="ECO:0000313" key="1">
    <source>
        <dbReference type="EMBL" id="KAI9459389.1"/>
    </source>
</evidence>
<dbReference type="Proteomes" id="UP001207468">
    <property type="component" value="Unassembled WGS sequence"/>
</dbReference>
<proteinExistence type="predicted"/>
<accession>A0ACC0U434</accession>
<keyword evidence="2" id="KW-1185">Reference proteome</keyword>
<reference evidence="1" key="1">
    <citation type="submission" date="2021-03" db="EMBL/GenBank/DDBJ databases">
        <title>Evolutionary priming and transition to the ectomycorrhizal habit in an iconic lineage of mushroom-forming fungi: is preadaptation a requirement?</title>
        <authorList>
            <consortium name="DOE Joint Genome Institute"/>
            <person name="Looney B.P."/>
            <person name="Miyauchi S."/>
            <person name="Morin E."/>
            <person name="Drula E."/>
            <person name="Courty P.E."/>
            <person name="Chicoki N."/>
            <person name="Fauchery L."/>
            <person name="Kohler A."/>
            <person name="Kuo A."/>
            <person name="LaButti K."/>
            <person name="Pangilinan J."/>
            <person name="Lipzen A."/>
            <person name="Riley R."/>
            <person name="Andreopoulos W."/>
            <person name="He G."/>
            <person name="Johnson J."/>
            <person name="Barry K.W."/>
            <person name="Grigoriev I.V."/>
            <person name="Nagy L."/>
            <person name="Hibbett D."/>
            <person name="Henrissat B."/>
            <person name="Matheny P.B."/>
            <person name="Labbe J."/>
            <person name="Martin A.F."/>
        </authorList>
    </citation>
    <scope>NUCLEOTIDE SEQUENCE</scope>
    <source>
        <strain evidence="1">BPL698</strain>
    </source>
</reference>
<name>A0ACC0U434_9AGAM</name>